<dbReference type="InterPro" id="IPR007315">
    <property type="entry name" value="PIG-V/Gpi18"/>
</dbReference>
<organism evidence="13 14">
    <name type="scientific">Purpureocillium lavendulum</name>
    <dbReference type="NCBI Taxonomy" id="1247861"/>
    <lineage>
        <taxon>Eukaryota</taxon>
        <taxon>Fungi</taxon>
        <taxon>Dikarya</taxon>
        <taxon>Ascomycota</taxon>
        <taxon>Pezizomycotina</taxon>
        <taxon>Sordariomycetes</taxon>
        <taxon>Hypocreomycetidae</taxon>
        <taxon>Hypocreales</taxon>
        <taxon>Ophiocordycipitaceae</taxon>
        <taxon>Purpureocillium</taxon>
    </lineage>
</organism>
<keyword evidence="5 12" id="KW-0337">GPI-anchor biosynthesis</keyword>
<feature type="transmembrane region" description="Helical" evidence="12">
    <location>
        <begin position="357"/>
        <end position="375"/>
    </location>
</feature>
<feature type="transmembrane region" description="Helical" evidence="12">
    <location>
        <begin position="245"/>
        <end position="268"/>
    </location>
</feature>
<name>A0AB34FIA8_9HYPO</name>
<dbReference type="GO" id="GO:0005789">
    <property type="term" value="C:endoplasmic reticulum membrane"/>
    <property type="evidence" value="ECO:0007669"/>
    <property type="project" value="UniProtKB-SubCell"/>
</dbReference>
<accession>A0AB34FIA8</accession>
<feature type="transmembrane region" description="Helical" evidence="12">
    <location>
        <begin position="113"/>
        <end position="135"/>
    </location>
</feature>
<protein>
    <recommendedName>
        <fullName evidence="4 12">GPI mannosyltransferase 2</fullName>
        <ecNumber evidence="12">2.4.1.-</ecNumber>
    </recommendedName>
</protein>
<keyword evidence="9 12" id="KW-0256">Endoplasmic reticulum</keyword>
<dbReference type="GO" id="GO:0004376">
    <property type="term" value="F:GPI mannosyltransferase activity"/>
    <property type="evidence" value="ECO:0007669"/>
    <property type="project" value="InterPro"/>
</dbReference>
<dbReference type="PANTHER" id="PTHR12468">
    <property type="entry name" value="GPI MANNOSYLTRANSFERASE 2"/>
    <property type="match status" value="1"/>
</dbReference>
<evidence type="ECO:0000256" key="6">
    <source>
        <dbReference type="ARBA" id="ARBA00022676"/>
    </source>
</evidence>
<dbReference type="GO" id="GO:0031501">
    <property type="term" value="C:mannosyltransferase complex"/>
    <property type="evidence" value="ECO:0007669"/>
    <property type="project" value="TreeGrafter"/>
</dbReference>
<dbReference type="GO" id="GO:0000009">
    <property type="term" value="F:alpha-1,6-mannosyltransferase activity"/>
    <property type="evidence" value="ECO:0007669"/>
    <property type="project" value="InterPro"/>
</dbReference>
<feature type="transmembrane region" description="Helical" evidence="12">
    <location>
        <begin position="172"/>
        <end position="188"/>
    </location>
</feature>
<evidence type="ECO:0000256" key="1">
    <source>
        <dbReference type="ARBA" id="ARBA00004477"/>
    </source>
</evidence>
<evidence type="ECO:0000256" key="5">
    <source>
        <dbReference type="ARBA" id="ARBA00022502"/>
    </source>
</evidence>
<gene>
    <name evidence="13" type="primary">PIGV</name>
    <name evidence="13" type="ORF">O9K51_08357</name>
</gene>
<dbReference type="EC" id="2.4.1.-" evidence="12"/>
<keyword evidence="8 12" id="KW-0812">Transmembrane</keyword>
<comment type="function">
    <text evidence="12">Mannosyltransferase involved in glycosylphosphatidylinositol-anchor biosynthesis.</text>
</comment>
<feature type="transmembrane region" description="Helical" evidence="12">
    <location>
        <begin position="55"/>
        <end position="73"/>
    </location>
</feature>
<evidence type="ECO:0000256" key="4">
    <source>
        <dbReference type="ARBA" id="ARBA00013795"/>
    </source>
</evidence>
<keyword evidence="6 12" id="KW-0328">Glycosyltransferase</keyword>
<proteinExistence type="inferred from homology"/>
<dbReference type="Proteomes" id="UP001163105">
    <property type="component" value="Unassembled WGS sequence"/>
</dbReference>
<comment type="caution">
    <text evidence="13">The sequence shown here is derived from an EMBL/GenBank/DDBJ whole genome shotgun (WGS) entry which is preliminary data.</text>
</comment>
<sequence length="434" mass="47776">MPRLFALETPVKSLTTLFVAWKSVLLAFALGAVIGPDYDTSTSIFFEILYGSKAHVPYLATALTRWDALYFVQYARQGYVFEQQWAFGAAMPAAVRAVTALIPSWLVDTDSVVIEPLVGIALVHVCHLTAVLALYRLTMLLSNDNKLAFVASALHIFSPAGVFLSAPYAESPFAALAFVGNLLFALGIKNKREPVKRFVLIVAAGVVFGLSTSFRTNGLASGVLFAVGAVNCLVALVREPSIGRVFALAAPGIGGLCVAAGSFIPQYYAWKRYCHDALPELGPRPWCSRTIPSIYEFVQEEYWDVGFLHYWRQSHIPLFFVAAPMLMVLIASGIEVTRDPFKGLRLLKSGNGEDYRVFVRTLAATQTIIAVLAITNYHVQIINRMSSGYPVWYWWVAGCLIDEKRQALGRKIFVFMVMYAGVQSGLFSSFLPPA</sequence>
<keyword evidence="10 12" id="KW-1133">Transmembrane helix</keyword>
<evidence type="ECO:0000256" key="8">
    <source>
        <dbReference type="ARBA" id="ARBA00022692"/>
    </source>
</evidence>
<reference evidence="13" key="1">
    <citation type="submission" date="2023-01" db="EMBL/GenBank/DDBJ databases">
        <title>The growth and conidiation of Purpureocillium lavendulum are regulated by nitrogen source and histone H3K14 acetylation.</title>
        <authorList>
            <person name="Tang P."/>
            <person name="Han J."/>
            <person name="Zhang C."/>
            <person name="Tang P."/>
            <person name="Qi F."/>
            <person name="Zhang K."/>
            <person name="Liang L."/>
        </authorList>
    </citation>
    <scope>NUCLEOTIDE SEQUENCE</scope>
    <source>
        <strain evidence="13">YMF1.00683</strain>
    </source>
</reference>
<comment type="pathway">
    <text evidence="2 12">Glycolipid biosynthesis; glycosylphosphatidylinositol-anchor biosynthesis.</text>
</comment>
<dbReference type="PANTHER" id="PTHR12468:SF2">
    <property type="entry name" value="GPI MANNOSYLTRANSFERASE 2"/>
    <property type="match status" value="1"/>
</dbReference>
<evidence type="ECO:0000313" key="13">
    <source>
        <dbReference type="EMBL" id="KAJ6438955.1"/>
    </source>
</evidence>
<evidence type="ECO:0000256" key="12">
    <source>
        <dbReference type="RuleBase" id="RU363112"/>
    </source>
</evidence>
<feature type="transmembrane region" description="Helical" evidence="12">
    <location>
        <begin position="147"/>
        <end position="166"/>
    </location>
</feature>
<evidence type="ECO:0000313" key="14">
    <source>
        <dbReference type="Proteomes" id="UP001163105"/>
    </source>
</evidence>
<evidence type="ECO:0000256" key="11">
    <source>
        <dbReference type="ARBA" id="ARBA00023136"/>
    </source>
</evidence>
<feature type="transmembrane region" description="Helical" evidence="12">
    <location>
        <begin position="85"/>
        <end position="107"/>
    </location>
</feature>
<evidence type="ECO:0000256" key="7">
    <source>
        <dbReference type="ARBA" id="ARBA00022679"/>
    </source>
</evidence>
<dbReference type="EMBL" id="JAQHRD010000007">
    <property type="protein sequence ID" value="KAJ6438955.1"/>
    <property type="molecule type" value="Genomic_DNA"/>
</dbReference>
<dbReference type="GO" id="GO:0006506">
    <property type="term" value="P:GPI anchor biosynthetic process"/>
    <property type="evidence" value="ECO:0007669"/>
    <property type="project" value="UniProtKB-KW"/>
</dbReference>
<dbReference type="AlphaFoldDB" id="A0AB34FIA8"/>
<evidence type="ECO:0000256" key="10">
    <source>
        <dbReference type="ARBA" id="ARBA00022989"/>
    </source>
</evidence>
<keyword evidence="11 12" id="KW-0472">Membrane</keyword>
<evidence type="ECO:0000256" key="2">
    <source>
        <dbReference type="ARBA" id="ARBA00004687"/>
    </source>
</evidence>
<feature type="transmembrane region" description="Helical" evidence="12">
    <location>
        <begin position="220"/>
        <end position="238"/>
    </location>
</feature>
<keyword evidence="7 12" id="KW-0808">Transferase</keyword>
<evidence type="ECO:0000256" key="3">
    <source>
        <dbReference type="ARBA" id="ARBA00008698"/>
    </source>
</evidence>
<comment type="subcellular location">
    <subcellularLocation>
        <location evidence="1 12">Endoplasmic reticulum membrane</location>
        <topology evidence="1 12">Multi-pass membrane protein</topology>
    </subcellularLocation>
</comment>
<comment type="similarity">
    <text evidence="3 12">Belongs to the PIGV family.</text>
</comment>
<feature type="transmembrane region" description="Helical" evidence="12">
    <location>
        <begin position="412"/>
        <end position="431"/>
    </location>
</feature>
<keyword evidence="14" id="KW-1185">Reference proteome</keyword>
<evidence type="ECO:0000256" key="9">
    <source>
        <dbReference type="ARBA" id="ARBA00022824"/>
    </source>
</evidence>
<feature type="transmembrane region" description="Helical" evidence="12">
    <location>
        <begin position="316"/>
        <end position="336"/>
    </location>
</feature>
<dbReference type="Pfam" id="PF04188">
    <property type="entry name" value="Mannosyl_trans2"/>
    <property type="match status" value="1"/>
</dbReference>